<dbReference type="PANTHER" id="PTHR30606">
    <property type="entry name" value="LIPID A BIOSYNTHESIS LAUROYL ACYLTRANSFERASE"/>
    <property type="match status" value="1"/>
</dbReference>
<sequence length="299" mass="34852">MAPVFYYLIIKPLSLLPLWMLYILSDFLYIVAYKIGRYRISVVSANLRNSFPNHSEKELIEIRQQFYRHFTDLLVESLKIFSISEEEAKARFVVTNPEVLQPFIDTNRSILIVGGHYNNWEMLAVGIDAYIEHQSVAIYHALKNKFLNEKILASRSKFGLKMISRPDVKAFFANTTALTATIFGADQSPSIAKKVYWTHFLNQETAVMFGVEKFAKEKNSPVVFGGIKKVKRGYYEFTFEVLFAEPTLCLHGEITESHVRRLERQILEAPQYWLWTHKRWKRKKTKEERLEEQALAANA</sequence>
<dbReference type="STRING" id="296218.AWN68_17770"/>
<dbReference type="Proteomes" id="UP000075615">
    <property type="component" value="Unassembled WGS sequence"/>
</dbReference>
<gene>
    <name evidence="8" type="ORF">AWN68_17770</name>
</gene>
<dbReference type="AlphaFoldDB" id="A0A150XL84"/>
<protein>
    <recommendedName>
        <fullName evidence="10">Lipid A biosynthesis acyltransferase</fullName>
    </recommendedName>
</protein>
<dbReference type="InterPro" id="IPR004960">
    <property type="entry name" value="LipA_acyltrans"/>
</dbReference>
<dbReference type="GO" id="GO:0005886">
    <property type="term" value="C:plasma membrane"/>
    <property type="evidence" value="ECO:0007669"/>
    <property type="project" value="UniProtKB-SubCell"/>
</dbReference>
<reference evidence="8 9" key="1">
    <citation type="submission" date="2016-01" db="EMBL/GenBank/DDBJ databases">
        <title>Genome sequencing of Roseivirga echinicomitans KMM 6058.</title>
        <authorList>
            <person name="Selvaratnam C."/>
            <person name="Thevarajoo S."/>
            <person name="Goh K.M."/>
            <person name="Ee R."/>
            <person name="Chan K.-G."/>
            <person name="Chong C.S."/>
        </authorList>
    </citation>
    <scope>NUCLEOTIDE SEQUENCE [LARGE SCALE GENOMIC DNA]</scope>
    <source>
        <strain evidence="8 9">KMM 6058</strain>
    </source>
</reference>
<evidence type="ECO:0000256" key="6">
    <source>
        <dbReference type="ARBA" id="ARBA00023315"/>
    </source>
</evidence>
<keyword evidence="9" id="KW-1185">Reference proteome</keyword>
<evidence type="ECO:0008006" key="10">
    <source>
        <dbReference type="Google" id="ProtNLM"/>
    </source>
</evidence>
<keyword evidence="5 7" id="KW-0472">Membrane</keyword>
<accession>A0A150XL84</accession>
<name>A0A150XL84_9BACT</name>
<feature type="transmembrane region" description="Helical" evidence="7">
    <location>
        <begin position="6"/>
        <end position="31"/>
    </location>
</feature>
<organism evidence="8 9">
    <name type="scientific">Roseivirga echinicomitans</name>
    <dbReference type="NCBI Taxonomy" id="296218"/>
    <lineage>
        <taxon>Bacteria</taxon>
        <taxon>Pseudomonadati</taxon>
        <taxon>Bacteroidota</taxon>
        <taxon>Cytophagia</taxon>
        <taxon>Cytophagales</taxon>
        <taxon>Roseivirgaceae</taxon>
        <taxon>Roseivirga</taxon>
    </lineage>
</organism>
<evidence type="ECO:0000256" key="7">
    <source>
        <dbReference type="SAM" id="Phobius"/>
    </source>
</evidence>
<keyword evidence="4" id="KW-0808">Transferase</keyword>
<comment type="caution">
    <text evidence="8">The sequence shown here is derived from an EMBL/GenBank/DDBJ whole genome shotgun (WGS) entry which is preliminary data.</text>
</comment>
<evidence type="ECO:0000256" key="2">
    <source>
        <dbReference type="ARBA" id="ARBA00022475"/>
    </source>
</evidence>
<comment type="subcellular location">
    <subcellularLocation>
        <location evidence="1">Cell inner membrane</location>
    </subcellularLocation>
</comment>
<dbReference type="GO" id="GO:0009247">
    <property type="term" value="P:glycolipid biosynthetic process"/>
    <property type="evidence" value="ECO:0007669"/>
    <property type="project" value="UniProtKB-ARBA"/>
</dbReference>
<dbReference type="PANTHER" id="PTHR30606:SF10">
    <property type="entry name" value="PHOSPHATIDYLINOSITOL MANNOSIDE ACYLTRANSFERASE"/>
    <property type="match status" value="1"/>
</dbReference>
<keyword evidence="7" id="KW-1133">Transmembrane helix</keyword>
<evidence type="ECO:0000313" key="9">
    <source>
        <dbReference type="Proteomes" id="UP000075615"/>
    </source>
</evidence>
<keyword evidence="7" id="KW-0812">Transmembrane</keyword>
<keyword evidence="6" id="KW-0012">Acyltransferase</keyword>
<dbReference type="GO" id="GO:0016746">
    <property type="term" value="F:acyltransferase activity"/>
    <property type="evidence" value="ECO:0007669"/>
    <property type="project" value="UniProtKB-KW"/>
</dbReference>
<dbReference type="OrthoDB" id="9801955at2"/>
<evidence type="ECO:0000256" key="5">
    <source>
        <dbReference type="ARBA" id="ARBA00023136"/>
    </source>
</evidence>
<evidence type="ECO:0000313" key="8">
    <source>
        <dbReference type="EMBL" id="KYG79517.1"/>
    </source>
</evidence>
<keyword evidence="3" id="KW-0997">Cell inner membrane</keyword>
<dbReference type="CDD" id="cd07984">
    <property type="entry name" value="LPLAT_LABLAT-like"/>
    <property type="match status" value="1"/>
</dbReference>
<proteinExistence type="predicted"/>
<evidence type="ECO:0000256" key="3">
    <source>
        <dbReference type="ARBA" id="ARBA00022519"/>
    </source>
</evidence>
<dbReference type="RefSeq" id="WP_068414122.1">
    <property type="nucleotide sequence ID" value="NZ_LRDB01000010.1"/>
</dbReference>
<evidence type="ECO:0000256" key="4">
    <source>
        <dbReference type="ARBA" id="ARBA00022679"/>
    </source>
</evidence>
<dbReference type="Pfam" id="PF03279">
    <property type="entry name" value="Lip_A_acyltrans"/>
    <property type="match status" value="1"/>
</dbReference>
<dbReference type="EMBL" id="LRDB01000010">
    <property type="protein sequence ID" value="KYG79517.1"/>
    <property type="molecule type" value="Genomic_DNA"/>
</dbReference>
<evidence type="ECO:0000256" key="1">
    <source>
        <dbReference type="ARBA" id="ARBA00004533"/>
    </source>
</evidence>
<keyword evidence="2" id="KW-1003">Cell membrane</keyword>